<keyword evidence="3 6" id="KW-0812">Transmembrane</keyword>
<keyword evidence="9" id="KW-1185">Reference proteome</keyword>
<dbReference type="RefSeq" id="WP_263412013.1">
    <property type="nucleotide sequence ID" value="NZ_BAABBH010000001.1"/>
</dbReference>
<dbReference type="InterPro" id="IPR032816">
    <property type="entry name" value="VTT_dom"/>
</dbReference>
<evidence type="ECO:0000256" key="6">
    <source>
        <dbReference type="SAM" id="Phobius"/>
    </source>
</evidence>
<dbReference type="Pfam" id="PF09335">
    <property type="entry name" value="VTT_dom"/>
    <property type="match status" value="1"/>
</dbReference>
<dbReference type="PANTHER" id="PTHR42709:SF6">
    <property type="entry name" value="UNDECAPRENYL PHOSPHATE TRANSPORTER A"/>
    <property type="match status" value="1"/>
</dbReference>
<feature type="transmembrane region" description="Helical" evidence="6">
    <location>
        <begin position="58"/>
        <end position="79"/>
    </location>
</feature>
<dbReference type="Proteomes" id="UP001634747">
    <property type="component" value="Unassembled WGS sequence"/>
</dbReference>
<feature type="transmembrane region" description="Helical" evidence="6">
    <location>
        <begin position="12"/>
        <end position="38"/>
    </location>
</feature>
<evidence type="ECO:0000256" key="4">
    <source>
        <dbReference type="ARBA" id="ARBA00022989"/>
    </source>
</evidence>
<organism evidence="8 9">
    <name type="scientific">Terriglobus aquaticus</name>
    <dbReference type="NCBI Taxonomy" id="940139"/>
    <lineage>
        <taxon>Bacteria</taxon>
        <taxon>Pseudomonadati</taxon>
        <taxon>Acidobacteriota</taxon>
        <taxon>Terriglobia</taxon>
        <taxon>Terriglobales</taxon>
        <taxon>Acidobacteriaceae</taxon>
        <taxon>Terriglobus</taxon>
    </lineage>
</organism>
<evidence type="ECO:0000256" key="5">
    <source>
        <dbReference type="ARBA" id="ARBA00023136"/>
    </source>
</evidence>
<comment type="subcellular location">
    <subcellularLocation>
        <location evidence="1">Cell membrane</location>
        <topology evidence="1">Multi-pass membrane protein</topology>
    </subcellularLocation>
</comment>
<reference evidence="8 9" key="1">
    <citation type="submission" date="2024-12" db="EMBL/GenBank/DDBJ databases">
        <authorList>
            <person name="Lee Y."/>
        </authorList>
    </citation>
    <scope>NUCLEOTIDE SEQUENCE [LARGE SCALE GENOMIC DNA]</scope>
    <source>
        <strain evidence="8 9">03SUJ4</strain>
    </source>
</reference>
<evidence type="ECO:0000313" key="9">
    <source>
        <dbReference type="Proteomes" id="UP001634747"/>
    </source>
</evidence>
<sequence>MTEKIITFLLPYITGIIVAIGYPGVALLMAIESACIPLPSEIIMPFAGYVVWQGKMNLLAAATAGAIGCNLGSVVAYWIGAYGGRPLVERYGRYVLMSRRDLDRVDHYFQKYGGITVLIGRLLPVVRTFIALPAGIARMPQLRFHLYTLIGSWPWCFALAYMGMKAGASWNDPNSKLKHVLHKADAAVIVLVLVAVVWFVWSHLKHRDDLQTA</sequence>
<evidence type="ECO:0000259" key="7">
    <source>
        <dbReference type="Pfam" id="PF09335"/>
    </source>
</evidence>
<feature type="transmembrane region" description="Helical" evidence="6">
    <location>
        <begin position="184"/>
        <end position="201"/>
    </location>
</feature>
<dbReference type="InterPro" id="IPR051311">
    <property type="entry name" value="DedA_domain"/>
</dbReference>
<proteinExistence type="predicted"/>
<dbReference type="PANTHER" id="PTHR42709">
    <property type="entry name" value="ALKALINE PHOSPHATASE LIKE PROTEIN"/>
    <property type="match status" value="1"/>
</dbReference>
<feature type="domain" description="VTT" evidence="7">
    <location>
        <begin position="38"/>
        <end position="163"/>
    </location>
</feature>
<evidence type="ECO:0000256" key="2">
    <source>
        <dbReference type="ARBA" id="ARBA00022475"/>
    </source>
</evidence>
<feature type="transmembrane region" description="Helical" evidence="6">
    <location>
        <begin position="112"/>
        <end position="132"/>
    </location>
</feature>
<comment type="caution">
    <text evidence="8">The sequence shown here is derived from an EMBL/GenBank/DDBJ whole genome shotgun (WGS) entry which is preliminary data.</text>
</comment>
<dbReference type="EMBL" id="JBJYXY010000001">
    <property type="protein sequence ID" value="MFN2976511.1"/>
    <property type="molecule type" value="Genomic_DNA"/>
</dbReference>
<feature type="transmembrane region" description="Helical" evidence="6">
    <location>
        <begin position="144"/>
        <end position="164"/>
    </location>
</feature>
<keyword evidence="2" id="KW-1003">Cell membrane</keyword>
<evidence type="ECO:0000256" key="3">
    <source>
        <dbReference type="ARBA" id="ARBA00022692"/>
    </source>
</evidence>
<name>A0ABW9KNK5_9BACT</name>
<evidence type="ECO:0000256" key="1">
    <source>
        <dbReference type="ARBA" id="ARBA00004651"/>
    </source>
</evidence>
<protein>
    <submittedName>
        <fullName evidence="8">DedA family protein</fullName>
    </submittedName>
</protein>
<gene>
    <name evidence="8" type="ORF">ACK2TP_12120</name>
</gene>
<keyword evidence="5 6" id="KW-0472">Membrane</keyword>
<evidence type="ECO:0000313" key="8">
    <source>
        <dbReference type="EMBL" id="MFN2976511.1"/>
    </source>
</evidence>
<keyword evidence="4 6" id="KW-1133">Transmembrane helix</keyword>
<accession>A0ABW9KNK5</accession>